<dbReference type="PROSITE" id="PS51986">
    <property type="entry name" value="GS_BETA_GRASP"/>
    <property type="match status" value="1"/>
</dbReference>
<dbReference type="Gene3D" id="3.10.20.70">
    <property type="entry name" value="Glutamine synthetase, N-terminal domain"/>
    <property type="match status" value="1"/>
</dbReference>
<keyword evidence="9" id="KW-1185">Reference proteome</keyword>
<reference evidence="8" key="1">
    <citation type="submission" date="2017-04" db="EMBL/GenBank/DDBJ databases">
        <title>Unexpected and diverse lifestyles within the genus Limnohabitans.</title>
        <authorList>
            <person name="Kasalicky V."/>
            <person name="Mehrshad M."/>
            <person name="Andrei S.-A."/>
            <person name="Salcher M."/>
            <person name="Kratochvilova H."/>
            <person name="Simek K."/>
            <person name="Ghai R."/>
        </authorList>
    </citation>
    <scope>NUCLEOTIDE SEQUENCE [LARGE SCALE GENOMIC DNA]</scope>
    <source>
        <strain evidence="8">II-D5</strain>
    </source>
</reference>
<feature type="domain" description="GS catalytic" evidence="7">
    <location>
        <begin position="136"/>
        <end position="492"/>
    </location>
</feature>
<dbReference type="SUPFAM" id="SSF55931">
    <property type="entry name" value="Glutamine synthetase/guanido kinase"/>
    <property type="match status" value="1"/>
</dbReference>
<dbReference type="InterPro" id="IPR008147">
    <property type="entry name" value="Gln_synt_N"/>
</dbReference>
<comment type="caution">
    <text evidence="8">The sequence shown here is derived from an EMBL/GenBank/DDBJ whole genome shotgun (WGS) entry which is preliminary data.</text>
</comment>
<dbReference type="PROSITE" id="PS51987">
    <property type="entry name" value="GS_CATALYTIC"/>
    <property type="match status" value="1"/>
</dbReference>
<dbReference type="SUPFAM" id="SSF54368">
    <property type="entry name" value="Glutamine synthetase, N-terminal domain"/>
    <property type="match status" value="1"/>
</dbReference>
<organism evidence="8 9">
    <name type="scientific">Limnohabitans planktonicus II-D5</name>
    <dbReference type="NCBI Taxonomy" id="1293045"/>
    <lineage>
        <taxon>Bacteria</taxon>
        <taxon>Pseudomonadati</taxon>
        <taxon>Pseudomonadota</taxon>
        <taxon>Betaproteobacteria</taxon>
        <taxon>Burkholderiales</taxon>
        <taxon>Comamonadaceae</taxon>
        <taxon>Limnohabitans</taxon>
    </lineage>
</organism>
<protein>
    <submittedName>
        <fullName evidence="8">Glutamine synthetase</fullName>
    </submittedName>
</protein>
<dbReference type="SMART" id="SM01230">
    <property type="entry name" value="Gln-synt_C"/>
    <property type="match status" value="1"/>
</dbReference>
<evidence type="ECO:0000256" key="1">
    <source>
        <dbReference type="ARBA" id="ARBA00022598"/>
    </source>
</evidence>
<dbReference type="InterPro" id="IPR014746">
    <property type="entry name" value="Gln_synth/guanido_kin_cat_dom"/>
</dbReference>
<name>A0A2T7UF33_9BURK</name>
<dbReference type="OrthoDB" id="9807095at2"/>
<dbReference type="Pfam" id="PF00120">
    <property type="entry name" value="Gln-synt_C"/>
    <property type="match status" value="1"/>
</dbReference>
<comment type="similarity">
    <text evidence="4 5">Belongs to the glutamine synthetase family.</text>
</comment>
<dbReference type="PANTHER" id="PTHR43785">
    <property type="entry name" value="GAMMA-GLUTAMYLPUTRESCINE SYNTHETASE"/>
    <property type="match status" value="1"/>
</dbReference>
<evidence type="ECO:0000256" key="4">
    <source>
        <dbReference type="PROSITE-ProRule" id="PRU01330"/>
    </source>
</evidence>
<evidence type="ECO:0000313" key="8">
    <source>
        <dbReference type="EMBL" id="PVE43317.1"/>
    </source>
</evidence>
<dbReference type="STRING" id="1293045.H663_05250"/>
<keyword evidence="2" id="KW-0547">Nucleotide-binding</keyword>
<dbReference type="AlphaFoldDB" id="A0A2T7UF33"/>
<dbReference type="Proteomes" id="UP000037507">
    <property type="component" value="Unassembled WGS sequence"/>
</dbReference>
<proteinExistence type="inferred from homology"/>
<evidence type="ECO:0000256" key="5">
    <source>
        <dbReference type="RuleBase" id="RU000384"/>
    </source>
</evidence>
<feature type="domain" description="GS beta-grasp" evidence="6">
    <location>
        <begin position="28"/>
        <end position="129"/>
    </location>
</feature>
<dbReference type="RefSeq" id="WP_053170472.1">
    <property type="nucleotide sequence ID" value="NZ_LFYT02000006.1"/>
</dbReference>
<dbReference type="GO" id="GO:0006542">
    <property type="term" value="P:glutamine biosynthetic process"/>
    <property type="evidence" value="ECO:0007669"/>
    <property type="project" value="InterPro"/>
</dbReference>
<evidence type="ECO:0000256" key="2">
    <source>
        <dbReference type="ARBA" id="ARBA00022741"/>
    </source>
</evidence>
<dbReference type="GO" id="GO:0004356">
    <property type="term" value="F:glutamine synthetase activity"/>
    <property type="evidence" value="ECO:0007669"/>
    <property type="project" value="InterPro"/>
</dbReference>
<keyword evidence="1" id="KW-0436">Ligase</keyword>
<sequence>MSFAERCGLHSPERQAACAQLLQQVEASGIELIRLGWCDLHGVVRGKTIVASQLRSALANGIGMVSTLLLKDSSDRTAFKVFEPGIEETLPGFAGASNFTLMPDPASWQVLPWAAKTGWLQGQPYLADGRIVPLDSRHVLQLAVQRLAERGWQMRCGLEVEFHIYRLKDPLHGADLDPNRAAWPGPAPEVSLIHPGFNLLTEAWFDRAEEPLRIVQRTAQALGLPLISLEIELGPSQVEAVFDVRDALTAADHMVLFRNATRQALRRAGYHATFMCRPPFDAIMSSGWHLHQSLVDTTGRNVFMRDAAAPGVGVLDAQQVLSDVGASWLAGLLAHAPALTALCTSTSNGYGRFRPNAMAPQSILWGRDNRGAMLRVIGNAGDTATRIENRLGEPAANPYLYMASQIHAGLDGVDAHLQAPPASETPYASGAATIPTSLADAVRALQKNTALCQALGQPFVDYYSTIKKAEHQRMAQAEDAQEFHRREYFGRI</sequence>
<gene>
    <name evidence="8" type="ORF">H663_007025</name>
</gene>
<evidence type="ECO:0000259" key="6">
    <source>
        <dbReference type="PROSITE" id="PS51986"/>
    </source>
</evidence>
<dbReference type="GO" id="GO:0005524">
    <property type="term" value="F:ATP binding"/>
    <property type="evidence" value="ECO:0007669"/>
    <property type="project" value="UniProtKB-KW"/>
</dbReference>
<dbReference type="InterPro" id="IPR036651">
    <property type="entry name" value="Gln_synt_N_sf"/>
</dbReference>
<dbReference type="EMBL" id="LFYT02000006">
    <property type="protein sequence ID" value="PVE43317.1"/>
    <property type="molecule type" value="Genomic_DNA"/>
</dbReference>
<dbReference type="InterPro" id="IPR008146">
    <property type="entry name" value="Gln_synth_cat_dom"/>
</dbReference>
<evidence type="ECO:0000256" key="3">
    <source>
        <dbReference type="ARBA" id="ARBA00022840"/>
    </source>
</evidence>
<accession>A0A2T7UF33</accession>
<dbReference type="Gene3D" id="3.30.590.10">
    <property type="entry name" value="Glutamine synthetase/guanido kinase, catalytic domain"/>
    <property type="match status" value="1"/>
</dbReference>
<dbReference type="PANTHER" id="PTHR43785:SF12">
    <property type="entry name" value="TYPE-1 GLUTAMINE SYNTHETASE 2"/>
    <property type="match status" value="1"/>
</dbReference>
<evidence type="ECO:0000259" key="7">
    <source>
        <dbReference type="PROSITE" id="PS51987"/>
    </source>
</evidence>
<evidence type="ECO:0000313" key="9">
    <source>
        <dbReference type="Proteomes" id="UP000037507"/>
    </source>
</evidence>
<keyword evidence="3" id="KW-0067">ATP-binding</keyword>